<dbReference type="Proteomes" id="UP001151699">
    <property type="component" value="Chromosome A"/>
</dbReference>
<comment type="caution">
    <text evidence="1">The sequence shown here is derived from an EMBL/GenBank/DDBJ whole genome shotgun (WGS) entry which is preliminary data.</text>
</comment>
<protein>
    <submittedName>
        <fullName evidence="1">Uncharacterized protein</fullName>
    </submittedName>
</protein>
<sequence>MSHLQFWELIEMKFGCTVPTYIQNILYSNGYDNALSVKTITAEDIEFFENFARSDDTASQIPNGADASDFYGTFANSKNDFRFLRGHIKLLEEIIKLINSTIVLKGADVFSLKKTEIQPTAKGSLRQDLQALNIQQDTSLTTTSTTIERIDSSLNESLFDKAGDKTEDQTADQNSLDSNVSIISVCSNNESEKEKKQIYSNIMSWLRKKSRGIYERYSHRLSEAMIEIRLIEQQHAEVDYDESSEKFFCRVKCPVCLES</sequence>
<organism evidence="1 2">
    <name type="scientific">Pseudolycoriella hygida</name>
    <dbReference type="NCBI Taxonomy" id="35572"/>
    <lineage>
        <taxon>Eukaryota</taxon>
        <taxon>Metazoa</taxon>
        <taxon>Ecdysozoa</taxon>
        <taxon>Arthropoda</taxon>
        <taxon>Hexapoda</taxon>
        <taxon>Insecta</taxon>
        <taxon>Pterygota</taxon>
        <taxon>Neoptera</taxon>
        <taxon>Endopterygota</taxon>
        <taxon>Diptera</taxon>
        <taxon>Nematocera</taxon>
        <taxon>Sciaroidea</taxon>
        <taxon>Sciaridae</taxon>
        <taxon>Pseudolycoriella</taxon>
    </lineage>
</organism>
<accession>A0A9Q0NCM1</accession>
<proteinExistence type="predicted"/>
<evidence type="ECO:0000313" key="1">
    <source>
        <dbReference type="EMBL" id="KAJ6647846.1"/>
    </source>
</evidence>
<evidence type="ECO:0000313" key="2">
    <source>
        <dbReference type="Proteomes" id="UP001151699"/>
    </source>
</evidence>
<dbReference type="EMBL" id="WJQU01000001">
    <property type="protein sequence ID" value="KAJ6647846.1"/>
    <property type="molecule type" value="Genomic_DNA"/>
</dbReference>
<dbReference type="OrthoDB" id="3598281at2759"/>
<dbReference type="AlphaFoldDB" id="A0A9Q0NCM1"/>
<keyword evidence="2" id="KW-1185">Reference proteome</keyword>
<name>A0A9Q0NCM1_9DIPT</name>
<reference evidence="1" key="1">
    <citation type="submission" date="2022-07" db="EMBL/GenBank/DDBJ databases">
        <authorList>
            <person name="Trinca V."/>
            <person name="Uliana J.V.C."/>
            <person name="Torres T.T."/>
            <person name="Ward R.J."/>
            <person name="Monesi N."/>
        </authorList>
    </citation>
    <scope>NUCLEOTIDE SEQUENCE</scope>
    <source>
        <strain evidence="1">HSMRA1968</strain>
        <tissue evidence="1">Whole embryos</tissue>
    </source>
</reference>
<gene>
    <name evidence="1" type="ORF">Bhyg_03069</name>
</gene>